<evidence type="ECO:0000313" key="3">
    <source>
        <dbReference type="Proteomes" id="UP000266861"/>
    </source>
</evidence>
<gene>
    <name evidence="2" type="ORF">Glove_505g11</name>
</gene>
<comment type="caution">
    <text evidence="2">The sequence shown here is derived from an EMBL/GenBank/DDBJ whole genome shotgun (WGS) entry which is preliminary data.</text>
</comment>
<dbReference type="OrthoDB" id="2434131at2759"/>
<protein>
    <recommendedName>
        <fullName evidence="4">HMG box domain-containing protein</fullName>
    </recommendedName>
</protein>
<name>A0A397GHZ6_9GLOM</name>
<keyword evidence="3" id="KW-1185">Reference proteome</keyword>
<dbReference type="SUPFAM" id="SSF47095">
    <property type="entry name" value="HMG-box"/>
    <property type="match status" value="1"/>
</dbReference>
<evidence type="ECO:0000313" key="2">
    <source>
        <dbReference type="EMBL" id="RHZ50117.1"/>
    </source>
</evidence>
<organism evidence="2 3">
    <name type="scientific">Diversispora epigaea</name>
    <dbReference type="NCBI Taxonomy" id="1348612"/>
    <lineage>
        <taxon>Eukaryota</taxon>
        <taxon>Fungi</taxon>
        <taxon>Fungi incertae sedis</taxon>
        <taxon>Mucoromycota</taxon>
        <taxon>Glomeromycotina</taxon>
        <taxon>Glomeromycetes</taxon>
        <taxon>Diversisporales</taxon>
        <taxon>Diversisporaceae</taxon>
        <taxon>Diversispora</taxon>
    </lineage>
</organism>
<feature type="region of interest" description="Disordered" evidence="1">
    <location>
        <begin position="159"/>
        <end position="180"/>
    </location>
</feature>
<dbReference type="Proteomes" id="UP000266861">
    <property type="component" value="Unassembled WGS sequence"/>
</dbReference>
<reference evidence="2 3" key="1">
    <citation type="submission" date="2018-08" db="EMBL/GenBank/DDBJ databases">
        <title>Genome and evolution of the arbuscular mycorrhizal fungus Diversispora epigaea (formerly Glomus versiforme) and its bacterial endosymbionts.</title>
        <authorList>
            <person name="Sun X."/>
            <person name="Fei Z."/>
            <person name="Harrison M."/>
        </authorList>
    </citation>
    <scope>NUCLEOTIDE SEQUENCE [LARGE SCALE GENOMIC DNA]</scope>
    <source>
        <strain evidence="2 3">IT104</strain>
    </source>
</reference>
<dbReference type="AlphaFoldDB" id="A0A397GHZ6"/>
<sequence length="332" mass="39170">MSTKVRDFQFILGTSQTFEDSLKSSKTNEEAYFEQKKKVKELLLKPSYPIFLTLEELIETSSHSREGTKYNKNKRKYPPRSLNPFMIFRKNFHKGLRKNKIEIKNNQNNNVKKADIISILATQEWYEQDNPAVRYLFIELADLAKKRLLYLNPTYRYEPNKKSGNRVTSPKKESTKENSLATTPSIIIIPTPIDGENNYAEHSEEEYIDKIPEISSEENFYSHNLNNLNNLDNSMIYPNTENQNTENTKENVYRIYNNYYQSTSYSVPYDKNIFSPSPENFQKEYNYQPMEPPNVQPELIDNNNSYLEYFDNNFGFDFNLPSIYSFGEFNFP</sequence>
<proteinExistence type="predicted"/>
<accession>A0A397GHZ6</accession>
<evidence type="ECO:0000256" key="1">
    <source>
        <dbReference type="SAM" id="MobiDB-lite"/>
    </source>
</evidence>
<dbReference type="InterPro" id="IPR036910">
    <property type="entry name" value="HMG_box_dom_sf"/>
</dbReference>
<evidence type="ECO:0008006" key="4">
    <source>
        <dbReference type="Google" id="ProtNLM"/>
    </source>
</evidence>
<dbReference type="EMBL" id="PQFF01000438">
    <property type="protein sequence ID" value="RHZ50117.1"/>
    <property type="molecule type" value="Genomic_DNA"/>
</dbReference>
<dbReference type="Gene3D" id="1.10.30.10">
    <property type="entry name" value="High mobility group box domain"/>
    <property type="match status" value="1"/>
</dbReference>